<dbReference type="GO" id="GO:1990071">
    <property type="term" value="C:TRAPPII protein complex"/>
    <property type="evidence" value="ECO:0007669"/>
    <property type="project" value="InterPro"/>
</dbReference>
<dbReference type="InterPro" id="IPR045126">
    <property type="entry name" value="TRAPPC10/Trs130"/>
</dbReference>
<dbReference type="Pfam" id="PF23604">
    <property type="entry name" value="Ig_TRAPPC10"/>
    <property type="match status" value="1"/>
</dbReference>
<dbReference type="EMBL" id="CAJHJT010000001">
    <property type="protein sequence ID" value="CAD6992029.1"/>
    <property type="molecule type" value="Genomic_DNA"/>
</dbReference>
<evidence type="ECO:0000259" key="5">
    <source>
        <dbReference type="Pfam" id="PF12584"/>
    </source>
</evidence>
<evidence type="ECO:0000313" key="8">
    <source>
        <dbReference type="EMBL" id="CAD6992029.1"/>
    </source>
</evidence>
<dbReference type="PANTHER" id="PTHR13251">
    <property type="entry name" value="EPILEPSY HOLOPROSENCEPHALY CANDIDATE 1/TMEM1"/>
    <property type="match status" value="1"/>
</dbReference>
<dbReference type="PANTHER" id="PTHR13251:SF3">
    <property type="entry name" value="TRAFFICKING PROTEIN PARTICLE COMPLEX SUBUNIT 10"/>
    <property type="match status" value="1"/>
</dbReference>
<feature type="region of interest" description="Disordered" evidence="4">
    <location>
        <begin position="419"/>
        <end position="449"/>
    </location>
</feature>
<feature type="domain" description="TRAPPC10 Ig-like" evidence="7">
    <location>
        <begin position="791"/>
        <end position="937"/>
    </location>
</feature>
<evidence type="ECO:0000256" key="4">
    <source>
        <dbReference type="SAM" id="MobiDB-lite"/>
    </source>
</evidence>
<keyword evidence="2" id="KW-0813">Transport</keyword>
<accession>A0A811TZ66</accession>
<dbReference type="GO" id="GO:0034498">
    <property type="term" value="P:early endosome to Golgi transport"/>
    <property type="evidence" value="ECO:0007669"/>
    <property type="project" value="TreeGrafter"/>
</dbReference>
<dbReference type="SUPFAM" id="SSF48452">
    <property type="entry name" value="TPR-like"/>
    <property type="match status" value="1"/>
</dbReference>
<feature type="compositionally biased region" description="Polar residues" evidence="4">
    <location>
        <begin position="419"/>
        <end position="430"/>
    </location>
</feature>
<dbReference type="AlphaFoldDB" id="A0A811TZ66"/>
<dbReference type="InterPro" id="IPR056913">
    <property type="entry name" value="TRAPPC10/Trs130_N"/>
</dbReference>
<dbReference type="InterPro" id="IPR011990">
    <property type="entry name" value="TPR-like_helical_dom_sf"/>
</dbReference>
<dbReference type="Proteomes" id="UP000606786">
    <property type="component" value="Unassembled WGS sequence"/>
</dbReference>
<dbReference type="KEGG" id="ccat:101449785"/>
<evidence type="ECO:0000256" key="1">
    <source>
        <dbReference type="ARBA" id="ARBA00004555"/>
    </source>
</evidence>
<dbReference type="GO" id="GO:0005829">
    <property type="term" value="C:cytosol"/>
    <property type="evidence" value="ECO:0007669"/>
    <property type="project" value="GOC"/>
</dbReference>
<evidence type="ECO:0000313" key="9">
    <source>
        <dbReference type="Proteomes" id="UP000606786"/>
    </source>
</evidence>
<dbReference type="OrthoDB" id="10256906at2759"/>
<evidence type="ECO:0000256" key="2">
    <source>
        <dbReference type="ARBA" id="ARBA00022448"/>
    </source>
</evidence>
<feature type="domain" description="TRAPPC10/Trs130 N-terminal" evidence="6">
    <location>
        <begin position="3"/>
        <end position="315"/>
    </location>
</feature>
<proteinExistence type="predicted"/>
<keyword evidence="3" id="KW-0333">Golgi apparatus</keyword>
<evidence type="ECO:0000259" key="6">
    <source>
        <dbReference type="Pfam" id="PF23036"/>
    </source>
</evidence>
<sequence>MNAKPIITYSGAGPLFRSLEAQILNAIPLDTCEWRRTFHRPSKQVRLEVQTQPFNVNVLEKYKKGEWSILEHPILHIFVTECNDLDTYKASAHEEIKNWLKQLTSYGISDWMILLVETLDVRKAKNLLPRTTVLDKIRQDFATKNDDRCISVLNPAKFEQKSAESFRCLVQRIRFLILASYNRNIAKYEELIRSRREKRNHDGWDFRQYFFMQEDLALIFEKLELHTEALIQYDELDAMFSQFITNTGFGEKQRWLEYFRQPLSSFHGICLSRRDKFEIRNKIKEGPVSILEFRNYLFERQAHLLQQNNETPEIARRLLNFLFSTLREIELVKLDTPEGALSCWEFVCAVEVLQTCEQAMEPNGMICFQHCAPIWNLAKDKLYELGKLCGLLPGFTPSSEQLHIVVQLSAGIGDTPLEQSQFLNPTPQISEQKRDRSPNRRPKKPATDQLKEALGSNEAFQKLYLELAELAISTYKHVTRLRSARLVGLDLGNFYCALNEPHKAVGFFTDLLRELKAENWHALSSQTLLELANCYRKMGDSLAYTKTCSSISCCQELEMLVRSFYFDEFLKSVKTLTTSLSAQPSLENANYCVLEDHFRICDIIVLNEEPIIQDDIIMVQLKLESMYPREVVAESIQLSYEIHASPLASEATVPNRAALASSSIDGKLSRIPTSSPLKESRLKMSLRLDYKQDNTLDCASVECDVPKAKQPVRRTSSTKRKLSPSVQSDFTNFVATENVAIPPGYNIIELKSKATRVGTWDFKQMRISISQLEFFSENIPFRASPFVITTKPAAAVLNFKNLIAGIEQPVRLIVSGGSFIFPTDAKITLKCSKNLRIRMSCRSGEENGDNLTNESEGILHEIVKDKVTTTALEDDSTFASVLQVPLQNFKSFEEREIPLEVLTDLPGRKISKHLEHYVTLTCPWSRNELQIAIDFQPALEAQCRLHTCGTQKFLHVVMKGLEANLYLTEAKVKCDVSGVRLIDLNPPSQARVQIYKGLTVSYLYEIQVEPLKAEVELPAVIKVHFITKYSTVENPQLLRNYGCAFDLVDYTTLFKVQTQLEPNELCRLRSVCNLNLKITKVHENPYVDLMYEVLSDQNLWAVCGRSAGVVSMKDVDCHSISLDVMPLSTGFLPMPNIRLSRYTAGGKNKADTHSKVHPFPQGQVYNSTKSMQIHVIASSNGEQ</sequence>
<evidence type="ECO:0000259" key="7">
    <source>
        <dbReference type="Pfam" id="PF23604"/>
    </source>
</evidence>
<organism evidence="8 9">
    <name type="scientific">Ceratitis capitata</name>
    <name type="common">Mediterranean fruit fly</name>
    <name type="synonym">Tephritis capitata</name>
    <dbReference type="NCBI Taxonomy" id="7213"/>
    <lineage>
        <taxon>Eukaryota</taxon>
        <taxon>Metazoa</taxon>
        <taxon>Ecdysozoa</taxon>
        <taxon>Arthropoda</taxon>
        <taxon>Hexapoda</taxon>
        <taxon>Insecta</taxon>
        <taxon>Pterygota</taxon>
        <taxon>Neoptera</taxon>
        <taxon>Endopterygota</taxon>
        <taxon>Diptera</taxon>
        <taxon>Brachycera</taxon>
        <taxon>Muscomorpha</taxon>
        <taxon>Tephritoidea</taxon>
        <taxon>Tephritidae</taxon>
        <taxon>Ceratitis</taxon>
        <taxon>Ceratitis</taxon>
    </lineage>
</organism>
<name>A0A811TZ66_CERCA</name>
<gene>
    <name evidence="8" type="ORF">CCAP1982_LOCUS911</name>
</gene>
<dbReference type="GO" id="GO:0006891">
    <property type="term" value="P:intra-Golgi vesicle-mediated transport"/>
    <property type="evidence" value="ECO:0007669"/>
    <property type="project" value="TreeGrafter"/>
</dbReference>
<evidence type="ECO:0000256" key="3">
    <source>
        <dbReference type="ARBA" id="ARBA00023034"/>
    </source>
</evidence>
<reference evidence="8" key="1">
    <citation type="submission" date="2020-11" db="EMBL/GenBank/DDBJ databases">
        <authorList>
            <person name="Whitehead M."/>
        </authorList>
    </citation>
    <scope>NUCLEOTIDE SEQUENCE</scope>
    <source>
        <strain evidence="8">EGII</strain>
    </source>
</reference>
<dbReference type="InterPro" id="IPR056917">
    <property type="entry name" value="Ig_TRAPPC10"/>
</dbReference>
<dbReference type="Pfam" id="PF23036">
    <property type="entry name" value="TRAPPC10_1st"/>
    <property type="match status" value="1"/>
</dbReference>
<feature type="domain" description="TRAPPC10/Trs130 C-terminal" evidence="5">
    <location>
        <begin position="1022"/>
        <end position="1176"/>
    </location>
</feature>
<protein>
    <submittedName>
        <fullName evidence="8">(Mediterranean fruit fly) hypothetical protein</fullName>
    </submittedName>
</protein>
<dbReference type="InterPro" id="IPR022233">
    <property type="entry name" value="TRAPPC10/Trs130_C"/>
</dbReference>
<keyword evidence="9" id="KW-1185">Reference proteome</keyword>
<comment type="caution">
    <text evidence="8">The sequence shown here is derived from an EMBL/GenBank/DDBJ whole genome shotgun (WGS) entry which is preliminary data.</text>
</comment>
<comment type="subcellular location">
    <subcellularLocation>
        <location evidence="1">Golgi apparatus</location>
    </subcellularLocation>
</comment>
<dbReference type="Pfam" id="PF12584">
    <property type="entry name" value="TRAPPC10"/>
    <property type="match status" value="1"/>
</dbReference>